<dbReference type="EMBL" id="KN831799">
    <property type="protein sequence ID" value="KIM37235.1"/>
    <property type="molecule type" value="Genomic_DNA"/>
</dbReference>
<keyword evidence="2" id="KW-1185">Reference proteome</keyword>
<dbReference type="HOGENOM" id="CLU_2867903_0_0_1"/>
<dbReference type="Proteomes" id="UP000053424">
    <property type="component" value="Unassembled WGS sequence"/>
</dbReference>
<evidence type="ECO:0000313" key="2">
    <source>
        <dbReference type="Proteomes" id="UP000053424"/>
    </source>
</evidence>
<gene>
    <name evidence="1" type="ORF">M413DRAFT_448724</name>
</gene>
<name>A0A0C3BKJ8_HEBCY</name>
<reference evidence="1 2" key="1">
    <citation type="submission" date="2014-04" db="EMBL/GenBank/DDBJ databases">
        <authorList>
            <consortium name="DOE Joint Genome Institute"/>
            <person name="Kuo A."/>
            <person name="Gay G."/>
            <person name="Dore J."/>
            <person name="Kohler A."/>
            <person name="Nagy L.G."/>
            <person name="Floudas D."/>
            <person name="Copeland A."/>
            <person name="Barry K.W."/>
            <person name="Cichocki N."/>
            <person name="Veneault-Fourrey C."/>
            <person name="LaButti K."/>
            <person name="Lindquist E.A."/>
            <person name="Lipzen A."/>
            <person name="Lundell T."/>
            <person name="Morin E."/>
            <person name="Murat C."/>
            <person name="Sun H."/>
            <person name="Tunlid A."/>
            <person name="Henrissat B."/>
            <person name="Grigoriev I.V."/>
            <person name="Hibbett D.S."/>
            <person name="Martin F."/>
            <person name="Nordberg H.P."/>
            <person name="Cantor M.N."/>
            <person name="Hua S.X."/>
        </authorList>
    </citation>
    <scope>NUCLEOTIDE SEQUENCE [LARGE SCALE GENOMIC DNA]</scope>
    <source>
        <strain evidence="2">h7</strain>
    </source>
</reference>
<proteinExistence type="predicted"/>
<accession>A0A0C3BKJ8</accession>
<sequence length="68" mass="7276">MIRLCPQKKAQGDKVRNSESGSDIVVLVLHCNQAHKSAYSIRKPSPAVIFSSTQSSHCNGLRGAPGVD</sequence>
<reference evidence="2" key="2">
    <citation type="submission" date="2015-01" db="EMBL/GenBank/DDBJ databases">
        <title>Evolutionary Origins and Diversification of the Mycorrhizal Mutualists.</title>
        <authorList>
            <consortium name="DOE Joint Genome Institute"/>
            <consortium name="Mycorrhizal Genomics Consortium"/>
            <person name="Kohler A."/>
            <person name="Kuo A."/>
            <person name="Nagy L.G."/>
            <person name="Floudas D."/>
            <person name="Copeland A."/>
            <person name="Barry K.W."/>
            <person name="Cichocki N."/>
            <person name="Veneault-Fourrey C."/>
            <person name="LaButti K."/>
            <person name="Lindquist E.A."/>
            <person name="Lipzen A."/>
            <person name="Lundell T."/>
            <person name="Morin E."/>
            <person name="Murat C."/>
            <person name="Riley R."/>
            <person name="Ohm R."/>
            <person name="Sun H."/>
            <person name="Tunlid A."/>
            <person name="Henrissat B."/>
            <person name="Grigoriev I.V."/>
            <person name="Hibbett D.S."/>
            <person name="Martin F."/>
        </authorList>
    </citation>
    <scope>NUCLEOTIDE SEQUENCE [LARGE SCALE GENOMIC DNA]</scope>
    <source>
        <strain evidence="2">h7</strain>
    </source>
</reference>
<dbReference type="OrthoDB" id="2982757at2759"/>
<protein>
    <submittedName>
        <fullName evidence="1">Uncharacterized protein</fullName>
    </submittedName>
</protein>
<organism evidence="1 2">
    <name type="scientific">Hebeloma cylindrosporum</name>
    <dbReference type="NCBI Taxonomy" id="76867"/>
    <lineage>
        <taxon>Eukaryota</taxon>
        <taxon>Fungi</taxon>
        <taxon>Dikarya</taxon>
        <taxon>Basidiomycota</taxon>
        <taxon>Agaricomycotina</taxon>
        <taxon>Agaricomycetes</taxon>
        <taxon>Agaricomycetidae</taxon>
        <taxon>Agaricales</taxon>
        <taxon>Agaricineae</taxon>
        <taxon>Hymenogastraceae</taxon>
        <taxon>Hebeloma</taxon>
    </lineage>
</organism>
<dbReference type="AlphaFoldDB" id="A0A0C3BKJ8"/>
<evidence type="ECO:0000313" key="1">
    <source>
        <dbReference type="EMBL" id="KIM37235.1"/>
    </source>
</evidence>